<gene>
    <name evidence="3" type="ORF">SE15_01860</name>
</gene>
<evidence type="ECO:0000313" key="4">
    <source>
        <dbReference type="Proteomes" id="UP000050544"/>
    </source>
</evidence>
<accession>A0A0P6XWX4</accession>
<evidence type="ECO:0000313" key="3">
    <source>
        <dbReference type="EMBL" id="KPL83972.1"/>
    </source>
</evidence>
<dbReference type="InterPro" id="IPR000639">
    <property type="entry name" value="Epox_hydrolase-like"/>
</dbReference>
<feature type="domain" description="AB hydrolase-1" evidence="2">
    <location>
        <begin position="27"/>
        <end position="269"/>
    </location>
</feature>
<dbReference type="STRING" id="869279.SE15_01860"/>
<proteinExistence type="predicted"/>
<dbReference type="Gene3D" id="3.40.50.1820">
    <property type="entry name" value="alpha/beta hydrolase"/>
    <property type="match status" value="1"/>
</dbReference>
<dbReference type="PANTHER" id="PTHR43798">
    <property type="entry name" value="MONOACYLGLYCEROL LIPASE"/>
    <property type="match status" value="1"/>
</dbReference>
<evidence type="ECO:0000259" key="2">
    <source>
        <dbReference type="Pfam" id="PF00561"/>
    </source>
</evidence>
<reference evidence="3 4" key="1">
    <citation type="submission" date="2015-07" db="EMBL/GenBank/DDBJ databases">
        <title>Whole genome sequence of Thermanaerothrix daxensis DSM 23592.</title>
        <authorList>
            <person name="Hemp J."/>
            <person name="Ward L.M."/>
            <person name="Pace L.A."/>
            <person name="Fischer W.W."/>
        </authorList>
    </citation>
    <scope>NUCLEOTIDE SEQUENCE [LARGE SCALE GENOMIC DNA]</scope>
    <source>
        <strain evidence="3 4">GNS-1</strain>
    </source>
</reference>
<keyword evidence="1" id="KW-0378">Hydrolase</keyword>
<dbReference type="EMBL" id="LGKO01000002">
    <property type="protein sequence ID" value="KPL83972.1"/>
    <property type="molecule type" value="Genomic_DNA"/>
</dbReference>
<protein>
    <recommendedName>
        <fullName evidence="2">AB hydrolase-1 domain-containing protein</fullName>
    </recommendedName>
</protein>
<dbReference type="AlphaFoldDB" id="A0A0P6XWX4"/>
<evidence type="ECO:0000256" key="1">
    <source>
        <dbReference type="ARBA" id="ARBA00022801"/>
    </source>
</evidence>
<dbReference type="InterPro" id="IPR050266">
    <property type="entry name" value="AB_hydrolase_sf"/>
</dbReference>
<dbReference type="PATRIC" id="fig|869279.4.peg.371"/>
<sequence>MIELTHQWVEVEGLPIHTLRAGSGKDTILLLHGGGTDSAWLSWQPILLDLAERHHVLAPDLPGYGESARPDIPYTMEFYINFVAKLLDALGLERASLVGISMGGGIAIGLTLAHPERVQRLVPVDSYGLQRQAPGHRWSYWFVRLETLNRFTWWLMARSRFLVRVSLQQIFYDPHKIDHALLEAVLQEVRKPHAGRAFRSFQRHEVLKTGLRTVYLERLGEISVPTLFIHGEHDPLVPLAAAREAHQRLPGSRLAIIPRCGHWPQREEPVTFCRVLGMFLAESQSN</sequence>
<comment type="caution">
    <text evidence="3">The sequence shown here is derived from an EMBL/GenBank/DDBJ whole genome shotgun (WGS) entry which is preliminary data.</text>
</comment>
<dbReference type="SUPFAM" id="SSF53474">
    <property type="entry name" value="alpha/beta-Hydrolases"/>
    <property type="match status" value="1"/>
</dbReference>
<dbReference type="PRINTS" id="PR00412">
    <property type="entry name" value="EPOXHYDRLASE"/>
</dbReference>
<dbReference type="GO" id="GO:0016787">
    <property type="term" value="F:hydrolase activity"/>
    <property type="evidence" value="ECO:0007669"/>
    <property type="project" value="UniProtKB-KW"/>
</dbReference>
<dbReference type="InterPro" id="IPR000073">
    <property type="entry name" value="AB_hydrolase_1"/>
</dbReference>
<dbReference type="InterPro" id="IPR029058">
    <property type="entry name" value="AB_hydrolase_fold"/>
</dbReference>
<name>A0A0P6XWX4_9CHLR</name>
<keyword evidence="4" id="KW-1185">Reference proteome</keyword>
<dbReference type="Pfam" id="PF00561">
    <property type="entry name" value="Abhydrolase_1"/>
    <property type="match status" value="1"/>
</dbReference>
<dbReference type="RefSeq" id="WP_054520397.1">
    <property type="nucleotide sequence ID" value="NZ_LGKO01000002.1"/>
</dbReference>
<dbReference type="Proteomes" id="UP000050544">
    <property type="component" value="Unassembled WGS sequence"/>
</dbReference>
<dbReference type="PRINTS" id="PR00111">
    <property type="entry name" value="ABHYDROLASE"/>
</dbReference>
<organism evidence="3 4">
    <name type="scientific">Thermanaerothrix daxensis</name>
    <dbReference type="NCBI Taxonomy" id="869279"/>
    <lineage>
        <taxon>Bacteria</taxon>
        <taxon>Bacillati</taxon>
        <taxon>Chloroflexota</taxon>
        <taxon>Anaerolineae</taxon>
        <taxon>Anaerolineales</taxon>
        <taxon>Anaerolineaceae</taxon>
        <taxon>Thermanaerothrix</taxon>
    </lineage>
</organism>
<dbReference type="OrthoDB" id="9773293at2"/>
<dbReference type="GO" id="GO:0016020">
    <property type="term" value="C:membrane"/>
    <property type="evidence" value="ECO:0007669"/>
    <property type="project" value="TreeGrafter"/>
</dbReference>
<dbReference type="PANTHER" id="PTHR43798:SF31">
    <property type="entry name" value="AB HYDROLASE SUPERFAMILY PROTEIN YCLE"/>
    <property type="match status" value="1"/>
</dbReference>